<dbReference type="PANTHER" id="PTHR16779">
    <property type="entry name" value="BETA-1,4-MANNOSYLTRANSFERASE EGH"/>
    <property type="match status" value="1"/>
</dbReference>
<protein>
    <recommendedName>
        <fullName evidence="2">Glycosyltransferase 2-like domain-containing protein</fullName>
    </recommendedName>
</protein>
<accession>A0A8S4AEG6</accession>
<dbReference type="GO" id="GO:0019187">
    <property type="term" value="F:beta-1,4-mannosyltransferase activity"/>
    <property type="evidence" value="ECO:0007669"/>
    <property type="project" value="InterPro"/>
</dbReference>
<feature type="domain" description="Glycosyltransferase 2-like" evidence="2">
    <location>
        <begin position="248"/>
        <end position="458"/>
    </location>
</feature>
<feature type="transmembrane region" description="Helical" evidence="1">
    <location>
        <begin position="412"/>
        <end position="435"/>
    </location>
</feature>
<keyword evidence="1" id="KW-0472">Membrane</keyword>
<keyword evidence="4" id="KW-1185">Reference proteome</keyword>
<feature type="transmembrane region" description="Helical" evidence="1">
    <location>
        <begin position="477"/>
        <end position="502"/>
    </location>
</feature>
<reference evidence="3" key="1">
    <citation type="submission" date="2021-04" db="EMBL/GenBank/DDBJ databases">
        <authorList>
            <consortium name="Molecular Ecology Group"/>
        </authorList>
    </citation>
    <scope>NUCLEOTIDE SEQUENCE</scope>
</reference>
<keyword evidence="1" id="KW-0812">Transmembrane</keyword>
<dbReference type="InterPro" id="IPR027389">
    <property type="entry name" value="B_mannosylTrfase_Bre-3/Egh"/>
</dbReference>
<organism evidence="3 4">
    <name type="scientific">Candidula unifasciata</name>
    <dbReference type="NCBI Taxonomy" id="100452"/>
    <lineage>
        <taxon>Eukaryota</taxon>
        <taxon>Metazoa</taxon>
        <taxon>Spiralia</taxon>
        <taxon>Lophotrochozoa</taxon>
        <taxon>Mollusca</taxon>
        <taxon>Gastropoda</taxon>
        <taxon>Heterobranchia</taxon>
        <taxon>Euthyneura</taxon>
        <taxon>Panpulmonata</taxon>
        <taxon>Eupulmonata</taxon>
        <taxon>Stylommatophora</taxon>
        <taxon>Helicina</taxon>
        <taxon>Helicoidea</taxon>
        <taxon>Geomitridae</taxon>
        <taxon>Candidula</taxon>
    </lineage>
</organism>
<keyword evidence="1" id="KW-1133">Transmembrane helix</keyword>
<evidence type="ECO:0000256" key="1">
    <source>
        <dbReference type="SAM" id="Phobius"/>
    </source>
</evidence>
<dbReference type="PANTHER" id="PTHR16779:SF1">
    <property type="entry name" value="BETA-1,4-MANNOSYLTRANSFERASE EGH"/>
    <property type="match status" value="1"/>
</dbReference>
<name>A0A8S4AEG6_9EUPU</name>
<evidence type="ECO:0000259" key="2">
    <source>
        <dbReference type="Pfam" id="PF13632"/>
    </source>
</evidence>
<dbReference type="InterPro" id="IPR001173">
    <property type="entry name" value="Glyco_trans_2-like"/>
</dbReference>
<comment type="caution">
    <text evidence="3">The sequence shown here is derived from an EMBL/GenBank/DDBJ whole genome shotgun (WGS) entry which is preliminary data.</text>
</comment>
<dbReference type="AlphaFoldDB" id="A0A8S4AEG6"/>
<dbReference type="EMBL" id="CAJHNH020008536">
    <property type="protein sequence ID" value="CAG5136461.1"/>
    <property type="molecule type" value="Genomic_DNA"/>
</dbReference>
<dbReference type="GO" id="GO:0005737">
    <property type="term" value="C:cytoplasm"/>
    <property type="evidence" value="ECO:0007669"/>
    <property type="project" value="TreeGrafter"/>
</dbReference>
<dbReference type="InterPro" id="IPR029044">
    <property type="entry name" value="Nucleotide-diphossugar_trans"/>
</dbReference>
<evidence type="ECO:0000313" key="4">
    <source>
        <dbReference type="Proteomes" id="UP000678393"/>
    </source>
</evidence>
<sequence>MYPIKKRPDIYCWPQHIHNTWLLPFSCVFHLICVILTKADCLLPQCLITNTSRGFHRVTSCIMESVSEATMRRFKHTLSVSLLLILIFTANAVRGCIACADFSPSERYGMFLSIILYLMQLTVLFPLPFFIFNFLGVVLLNVFLQRPKLQRSPLLGPFISFRVVTRGLFPELVNENVRQNLQICEQIGLHSYIFEVVTDIPLNLQAGNRCREIVVPPFYQTPSGSLFKARALQYALEPEVNILGPGDWIVHLDEETVLTEEAVIGIVNFTGSGEYSFGQGVITYGKGKVVNWITTLADSIRVGIDYGCLRFSLGVLHKPVFSWKGSFIVADAEAEMNTSFDHGPDASYAEDCYFACIAFSKGYKFGFIEGDMLEKSTFTVKDFIQQRRRWMHGILLTALSKKIPLRYKVGPILMSFSGCAMPLNMLLFPLGMIWPMPMSPFIAAVYSFIIGTIIYLFILGTLQTFCVQQHGVVKCCLLTVATILCGLIACVLENIASILVFWTPRVSIKTFYVVNKEVQSEYVKVV</sequence>
<feature type="transmembrane region" description="Helical" evidence="1">
    <location>
        <begin position="123"/>
        <end position="144"/>
    </location>
</feature>
<dbReference type="OrthoDB" id="3971593at2759"/>
<gene>
    <name evidence="3" type="ORF">CUNI_LOCUS22019</name>
</gene>
<proteinExistence type="predicted"/>
<feature type="transmembrane region" description="Helical" evidence="1">
    <location>
        <begin position="441"/>
        <end position="465"/>
    </location>
</feature>
<dbReference type="Proteomes" id="UP000678393">
    <property type="component" value="Unassembled WGS sequence"/>
</dbReference>
<dbReference type="Pfam" id="PF13632">
    <property type="entry name" value="Glyco_trans_2_3"/>
    <property type="match status" value="1"/>
</dbReference>
<dbReference type="SUPFAM" id="SSF53448">
    <property type="entry name" value="Nucleotide-diphospho-sugar transferases"/>
    <property type="match status" value="1"/>
</dbReference>
<evidence type="ECO:0000313" key="3">
    <source>
        <dbReference type="EMBL" id="CAG5136461.1"/>
    </source>
</evidence>
<feature type="transmembrane region" description="Helical" evidence="1">
    <location>
        <begin position="80"/>
        <end position="103"/>
    </location>
</feature>